<evidence type="ECO:0000313" key="2">
    <source>
        <dbReference type="Proteomes" id="UP000316238"/>
    </source>
</evidence>
<evidence type="ECO:0000313" key="1">
    <source>
        <dbReference type="EMBL" id="TAA74732.1"/>
    </source>
</evidence>
<reference evidence="1" key="1">
    <citation type="submission" date="2017-07" db="EMBL/GenBank/DDBJ databases">
        <title>The cable genome - Insights into the physiology and evolution of filamentous bacteria capable of sulfide oxidation via long distance electron transfer.</title>
        <authorList>
            <person name="Thorup C."/>
            <person name="Bjerg J.T."/>
            <person name="Schreiber L."/>
            <person name="Nielsen L.P."/>
            <person name="Kjeldsen K.U."/>
            <person name="Boesen T."/>
            <person name="Boggild A."/>
            <person name="Meysman F."/>
            <person name="Geelhoed J."/>
            <person name="Schramm A."/>
        </authorList>
    </citation>
    <scope>NUCLEOTIDE SEQUENCE [LARGE SCALE GENOMIC DNA]</scope>
    <source>
        <strain evidence="1">GS</strain>
    </source>
</reference>
<name>A0A521G153_9BACT</name>
<comment type="caution">
    <text evidence="1">The sequence shown here is derived from an EMBL/GenBank/DDBJ whole genome shotgun (WGS) entry which is preliminary data.</text>
</comment>
<dbReference type="EMBL" id="NQJD01000018">
    <property type="protein sequence ID" value="TAA74732.1"/>
    <property type="molecule type" value="Genomic_DNA"/>
</dbReference>
<dbReference type="Proteomes" id="UP000316238">
    <property type="component" value="Unassembled WGS sequence"/>
</dbReference>
<gene>
    <name evidence="1" type="ORF">CDV28_1186</name>
</gene>
<keyword evidence="2" id="KW-1185">Reference proteome</keyword>
<accession>A0A521G153</accession>
<dbReference type="AlphaFoldDB" id="A0A521G153"/>
<sequence>MATATVQWRPEVNALTKPQSWRPLHLPRSTSGNNDLATRIAQKHSALDEEMVKITLKALVEEIQLDLINGNQSALEDAFTFRVSLNARLDSPDDPLPPTKEVLNVRVIASQVFLEEVRRLAQLERLPPTEKLPLISSAQDTVFKLDNVLNSQGLLRLTGTDLFFDPDDAVSECVLEGTRSGRTVQSRFGSISNTEITLLPDIPAQTSPWNNEYLVSISTHYTENGTLRTGIYRRKLRTPLLLTNFGHPNPPDVGILTDKAATPHVTVTGGTLSADETVRIQRPSLTCTRAPWPSIF</sequence>
<protein>
    <submittedName>
        <fullName evidence="1">Uncharacterized protein</fullName>
    </submittedName>
</protein>
<proteinExistence type="predicted"/>
<organism evidence="1 2">
    <name type="scientific">Candidatus Electronema aureum</name>
    <dbReference type="NCBI Taxonomy" id="2005002"/>
    <lineage>
        <taxon>Bacteria</taxon>
        <taxon>Pseudomonadati</taxon>
        <taxon>Thermodesulfobacteriota</taxon>
        <taxon>Desulfobulbia</taxon>
        <taxon>Desulfobulbales</taxon>
        <taxon>Desulfobulbaceae</taxon>
        <taxon>Candidatus Electronema</taxon>
    </lineage>
</organism>